<organism evidence="2 3">
    <name type="scientific">Parasutterella muris</name>
    <dbReference type="NCBI Taxonomy" id="2565572"/>
    <lineage>
        <taxon>Bacteria</taxon>
        <taxon>Pseudomonadati</taxon>
        <taxon>Pseudomonadota</taxon>
        <taxon>Betaproteobacteria</taxon>
        <taxon>Burkholderiales</taxon>
        <taxon>Sutterellaceae</taxon>
        <taxon>Parasutterella</taxon>
    </lineage>
</organism>
<reference evidence="2 3" key="1">
    <citation type="submission" date="2019-12" db="EMBL/GenBank/DDBJ databases">
        <title>Microbes associate with the intestines of laboratory mice.</title>
        <authorList>
            <person name="Navarre W."/>
            <person name="Wong E."/>
        </authorList>
    </citation>
    <scope>NUCLEOTIDE SEQUENCE [LARGE SCALE GENOMIC DNA]</scope>
    <source>
        <strain evidence="2 3">NM82_D38</strain>
    </source>
</reference>
<comment type="caution">
    <text evidence="2">The sequence shown here is derived from an EMBL/GenBank/DDBJ whole genome shotgun (WGS) entry which is preliminary data.</text>
</comment>
<protein>
    <submittedName>
        <fullName evidence="2">Uncharacterized protein</fullName>
    </submittedName>
</protein>
<keyword evidence="1" id="KW-0732">Signal</keyword>
<evidence type="ECO:0000256" key="1">
    <source>
        <dbReference type="SAM" id="SignalP"/>
    </source>
</evidence>
<sequence>MLKKLSLTLLAAVFFSFSAAPIQAAAEERSIAQKVGDTLHSIAQNLKEESG</sequence>
<evidence type="ECO:0000313" key="2">
    <source>
        <dbReference type="EMBL" id="MVX57741.1"/>
    </source>
</evidence>
<proteinExistence type="predicted"/>
<feature type="signal peptide" evidence="1">
    <location>
        <begin position="1"/>
        <end position="24"/>
    </location>
</feature>
<dbReference type="EMBL" id="WSRP01000044">
    <property type="protein sequence ID" value="MVX57741.1"/>
    <property type="molecule type" value="Genomic_DNA"/>
</dbReference>
<evidence type="ECO:0000313" key="3">
    <source>
        <dbReference type="Proteomes" id="UP000472580"/>
    </source>
</evidence>
<dbReference type="RefSeq" id="WP_160336157.1">
    <property type="nucleotide sequence ID" value="NZ_WSRP01000044.1"/>
</dbReference>
<dbReference type="AlphaFoldDB" id="A0A6L6YPY1"/>
<gene>
    <name evidence="2" type="ORF">E5987_11145</name>
</gene>
<keyword evidence="3" id="KW-1185">Reference proteome</keyword>
<feature type="chain" id="PRO_5026787719" evidence="1">
    <location>
        <begin position="25"/>
        <end position="51"/>
    </location>
</feature>
<dbReference type="Proteomes" id="UP000472580">
    <property type="component" value="Unassembled WGS sequence"/>
</dbReference>
<accession>A0A6L6YPY1</accession>
<name>A0A6L6YPY1_9BURK</name>